<accession>A0A0L0HB85</accession>
<feature type="compositionally biased region" description="Polar residues" evidence="1">
    <location>
        <begin position="196"/>
        <end position="218"/>
    </location>
</feature>
<protein>
    <recommendedName>
        <fullName evidence="4">UBZ4-type domain-containing protein</fullName>
    </recommendedName>
</protein>
<evidence type="ECO:0000313" key="3">
    <source>
        <dbReference type="Proteomes" id="UP000053201"/>
    </source>
</evidence>
<feature type="region of interest" description="Disordered" evidence="1">
    <location>
        <begin position="1122"/>
        <end position="1196"/>
    </location>
</feature>
<feature type="compositionally biased region" description="Basic and acidic residues" evidence="1">
    <location>
        <begin position="92"/>
        <end position="102"/>
    </location>
</feature>
<feature type="compositionally biased region" description="Basic residues" evidence="1">
    <location>
        <begin position="145"/>
        <end position="154"/>
    </location>
</feature>
<evidence type="ECO:0008006" key="4">
    <source>
        <dbReference type="Google" id="ProtNLM"/>
    </source>
</evidence>
<feature type="compositionally biased region" description="Polar residues" evidence="1">
    <location>
        <begin position="289"/>
        <end position="303"/>
    </location>
</feature>
<feature type="region of interest" description="Disordered" evidence="1">
    <location>
        <begin position="343"/>
        <end position="467"/>
    </location>
</feature>
<dbReference type="AlphaFoldDB" id="A0A0L0HB85"/>
<dbReference type="Proteomes" id="UP000053201">
    <property type="component" value="Unassembled WGS sequence"/>
</dbReference>
<feature type="compositionally biased region" description="Polar residues" evidence="1">
    <location>
        <begin position="239"/>
        <end position="261"/>
    </location>
</feature>
<feature type="region of interest" description="Disordered" evidence="1">
    <location>
        <begin position="1"/>
        <end position="42"/>
    </location>
</feature>
<feature type="region of interest" description="Disordered" evidence="1">
    <location>
        <begin position="1098"/>
        <end position="1117"/>
    </location>
</feature>
<feature type="region of interest" description="Disordered" evidence="1">
    <location>
        <begin position="562"/>
        <end position="645"/>
    </location>
</feature>
<dbReference type="RefSeq" id="XP_016606169.1">
    <property type="nucleotide sequence ID" value="XM_016754738.1"/>
</dbReference>
<feature type="compositionally biased region" description="Polar residues" evidence="1">
    <location>
        <begin position="75"/>
        <end position="91"/>
    </location>
</feature>
<evidence type="ECO:0000256" key="1">
    <source>
        <dbReference type="SAM" id="MobiDB-lite"/>
    </source>
</evidence>
<feature type="compositionally biased region" description="Basic and acidic residues" evidence="1">
    <location>
        <begin position="355"/>
        <end position="365"/>
    </location>
</feature>
<feature type="compositionally biased region" description="Acidic residues" evidence="1">
    <location>
        <begin position="919"/>
        <end position="930"/>
    </location>
</feature>
<organism evidence="2 3">
    <name type="scientific">Spizellomyces punctatus (strain DAOM BR117)</name>
    <dbReference type="NCBI Taxonomy" id="645134"/>
    <lineage>
        <taxon>Eukaryota</taxon>
        <taxon>Fungi</taxon>
        <taxon>Fungi incertae sedis</taxon>
        <taxon>Chytridiomycota</taxon>
        <taxon>Chytridiomycota incertae sedis</taxon>
        <taxon>Chytridiomycetes</taxon>
        <taxon>Spizellomycetales</taxon>
        <taxon>Spizellomycetaceae</taxon>
        <taxon>Spizellomyces</taxon>
    </lineage>
</organism>
<dbReference type="InParanoid" id="A0A0L0HB85"/>
<dbReference type="InterPro" id="IPR038868">
    <property type="entry name" value="RAP80"/>
</dbReference>
<reference evidence="2 3" key="1">
    <citation type="submission" date="2009-08" db="EMBL/GenBank/DDBJ databases">
        <title>The Genome Sequence of Spizellomyces punctatus strain DAOM BR117.</title>
        <authorList>
            <consortium name="The Broad Institute Genome Sequencing Platform"/>
            <person name="Russ C."/>
            <person name="Cuomo C."/>
            <person name="Shea T."/>
            <person name="Young S.K."/>
            <person name="Zeng Q."/>
            <person name="Koehrsen M."/>
            <person name="Haas B."/>
            <person name="Borodovsky M."/>
            <person name="Guigo R."/>
            <person name="Alvarado L."/>
            <person name="Berlin A."/>
            <person name="Bochicchio J."/>
            <person name="Borenstein D."/>
            <person name="Chapman S."/>
            <person name="Chen Z."/>
            <person name="Engels R."/>
            <person name="Freedman E."/>
            <person name="Gellesch M."/>
            <person name="Goldberg J."/>
            <person name="Griggs A."/>
            <person name="Gujja S."/>
            <person name="Heiman D."/>
            <person name="Hepburn T."/>
            <person name="Howarth C."/>
            <person name="Jen D."/>
            <person name="Larson L."/>
            <person name="Lewis B."/>
            <person name="Mehta T."/>
            <person name="Park D."/>
            <person name="Pearson M."/>
            <person name="Roberts A."/>
            <person name="Saif S."/>
            <person name="Shenoy N."/>
            <person name="Sisk P."/>
            <person name="Stolte C."/>
            <person name="Sykes S."/>
            <person name="Thomson T."/>
            <person name="Walk T."/>
            <person name="White J."/>
            <person name="Yandava C."/>
            <person name="Burger G."/>
            <person name="Gray M.W."/>
            <person name="Holland P.W.H."/>
            <person name="King N."/>
            <person name="Lang F.B.F."/>
            <person name="Roger A.J."/>
            <person name="Ruiz-Trillo I."/>
            <person name="Lander E."/>
            <person name="Nusbaum C."/>
        </authorList>
    </citation>
    <scope>NUCLEOTIDE SEQUENCE [LARGE SCALE GENOMIC DNA]</scope>
    <source>
        <strain evidence="2 3">DAOM BR117</strain>
    </source>
</reference>
<keyword evidence="3" id="KW-1185">Reference proteome</keyword>
<dbReference type="PANTHER" id="PTHR15932">
    <property type="entry name" value="UBIQUITIN INTERACTION MOTIF-CONTAINING PROTEIN 1"/>
    <property type="match status" value="1"/>
</dbReference>
<feature type="region of interest" description="Disordered" evidence="1">
    <location>
        <begin position="1004"/>
        <end position="1025"/>
    </location>
</feature>
<dbReference type="GO" id="GO:0045739">
    <property type="term" value="P:positive regulation of DNA repair"/>
    <property type="evidence" value="ECO:0007669"/>
    <property type="project" value="TreeGrafter"/>
</dbReference>
<dbReference type="GO" id="GO:0042393">
    <property type="term" value="F:histone binding"/>
    <property type="evidence" value="ECO:0007669"/>
    <property type="project" value="TreeGrafter"/>
</dbReference>
<feature type="compositionally biased region" description="Basic and acidic residues" evidence="1">
    <location>
        <begin position="1132"/>
        <end position="1149"/>
    </location>
</feature>
<feature type="region of interest" description="Disordered" evidence="1">
    <location>
        <begin position="289"/>
        <end position="320"/>
    </location>
</feature>
<evidence type="ECO:0000313" key="2">
    <source>
        <dbReference type="EMBL" id="KNC98129.1"/>
    </source>
</evidence>
<feature type="compositionally biased region" description="Polar residues" evidence="1">
    <location>
        <begin position="106"/>
        <end position="117"/>
    </location>
</feature>
<dbReference type="GeneID" id="27689830"/>
<feature type="compositionally biased region" description="Basic and acidic residues" evidence="1">
    <location>
        <begin position="306"/>
        <end position="317"/>
    </location>
</feature>
<sequence length="1196" mass="131142">MVRGMRSKKRSRTSQTTLTFSHSRDGTASSAEGSTGNDDYNDELSRAVALSLQEHRHQQHVILSEIQSTRHEADNQCSDTGSANNDLSKNQADARHDSRDFPIEQSPGNNHSLGSSRRPSEKNYSDCAEPTVSLDIDYEQEKPSSKRKKRKRFTPRNSPATPTLSSGRVKKLCNIDIQAKAGRESSPPNAVRLNQEKSSGSFKSNTRAKSETPSSGDESVTIPIPTRRGTHRGTDKESQIGQPSKSMHSNTSLTPESQSHQFGKVTRTRSAMSELRGNHGLLVESVSGISQSEGCEKTSSLSEATEVEHGARMSQTERKRRHKRFLSTLYALYQIDPRHVNRTRAARAPTASKPWSRETTGERGSRCVLPKLADEAQSCSESHKTESASDPSLSDVPINKTEGLMSLPGSTPISIRNLVKIRRSASPPDPTKKDSVSLSKSRRTSPRIISHEDVLKQSETPETQKLKRKHLEVEIMIPVKTTSETVIGGKEAGDEGSVKSDSPLWENPEAVVSAEENTIASNPHAIYASPLFESPAKKRRVAGSGTLSEKDVANAAFPQGCEPEHAKATPEFSLQSSVEQTPEKGARTRNGTSNQNSRVDELEDDVDILILTTPGPTSSQKGGPDWQFGASASAGRQRPWLASERQSPAMQHARSSPVLASASSSGRVLSSSEASKEVNRIDTATKIGKPIPKVVSATSVFTPVQPADEFFDLGSTSGVKAATRFSFTPGISPSTTGVPRSERQRGKDLAQDIPQSDLKPRSFRDLFGMNNVEPHERIPMELGENLQEDVSESDSSKDDALDLTLDIIGKDSNDRTVPGKIDNTPGLGEQDSGFDKVACPICSKYFFADAVEEHASACNGNTPVSSPNRTLAITIESESDTPQPPCASKEEKKRRLSELSRKRRLQKRTPGGKTNMLEDSSEDSDLDPDDMPGPNILWYVNREEKRESQLQNGNGSGTVPDPRISSPGKRRKPDVRRNRQESWEQCFICDKMVLKENLQQHVEDDLDRQKGADNVQGPVDLSENTMPKENDIRKMQSMATGLSEDVGTDNPAWDGQVEQNIPYEWDGDYNDVRPPVSSLQHAGDNFIWAQQATLAEDDRSGFGNDEDDENLSPLEGFEHLADGEDVSGSLEMFHKQFDSKGKRVPRETPPKQTPAGRTGSGKKWRGKNSGWRGRGQWRGRGKTGSSSAGRNMNMRG</sequence>
<feature type="compositionally biased region" description="Polar residues" evidence="1">
    <location>
        <begin position="13"/>
        <end position="38"/>
    </location>
</feature>
<feature type="region of interest" description="Disordered" evidence="1">
    <location>
        <begin position="875"/>
        <end position="980"/>
    </location>
</feature>
<dbReference type="VEuPathDB" id="FungiDB:SPPG_06536"/>
<feature type="region of interest" description="Disordered" evidence="1">
    <location>
        <begin position="811"/>
        <end position="830"/>
    </location>
</feature>
<proteinExistence type="predicted"/>
<feature type="compositionally biased region" description="Basic and acidic residues" evidence="1">
    <location>
        <begin position="740"/>
        <end position="750"/>
    </location>
</feature>
<feature type="compositionally biased region" description="Basic residues" evidence="1">
    <location>
        <begin position="1"/>
        <end position="12"/>
    </location>
</feature>
<feature type="compositionally biased region" description="Polar residues" evidence="1">
    <location>
        <begin position="728"/>
        <end position="738"/>
    </location>
</feature>
<feature type="compositionally biased region" description="Basic and acidic residues" evidence="1">
    <location>
        <begin position="888"/>
        <end position="900"/>
    </location>
</feature>
<dbReference type="EMBL" id="KQ257461">
    <property type="protein sequence ID" value="KNC98129.1"/>
    <property type="molecule type" value="Genomic_DNA"/>
</dbReference>
<dbReference type="PANTHER" id="PTHR15932:SF2">
    <property type="entry name" value="BRCA1-A COMPLEX SUBUNIT RAP80"/>
    <property type="match status" value="1"/>
</dbReference>
<dbReference type="GO" id="GO:0006302">
    <property type="term" value="P:double-strand break repair"/>
    <property type="evidence" value="ECO:0007669"/>
    <property type="project" value="InterPro"/>
</dbReference>
<feature type="compositionally biased region" description="Polar residues" evidence="1">
    <location>
        <begin position="155"/>
        <end position="166"/>
    </location>
</feature>
<feature type="region of interest" description="Disordered" evidence="1">
    <location>
        <begin position="61"/>
        <end position="271"/>
    </location>
</feature>
<dbReference type="OrthoDB" id="10353824at2759"/>
<name>A0A0L0HB85_SPIPD</name>
<gene>
    <name evidence="2" type="ORF">SPPG_06536</name>
</gene>
<dbReference type="GO" id="GO:0070530">
    <property type="term" value="F:K63-linked polyubiquitin modification-dependent protein binding"/>
    <property type="evidence" value="ECO:0007669"/>
    <property type="project" value="InterPro"/>
</dbReference>
<feature type="region of interest" description="Disordered" evidence="1">
    <location>
        <begin position="728"/>
        <end position="763"/>
    </location>
</feature>